<evidence type="ECO:0000256" key="1">
    <source>
        <dbReference type="SAM" id="MobiDB-lite"/>
    </source>
</evidence>
<feature type="compositionally biased region" description="Basic and acidic residues" evidence="1">
    <location>
        <begin position="20"/>
        <end position="29"/>
    </location>
</feature>
<dbReference type="AlphaFoldDB" id="A0A2Z7AFB5"/>
<proteinExistence type="predicted"/>
<sequence>MGCPGQARTKPRRKNQLSQRRREITDRRPPPALRASLGRALLSLSSAHGRWKFAQQLRLRSAAAVGHVSASFVQPVRATAPTDHATCVAIARPARYHARSCVRGGAPPYAAAPWPRWRLVSYLAGDLCLAPTRIARRSALHGRRLYIRQSGPRPEGRLLRQHALEGLTRSARTDSPRKVGRSNCGEGRRRRRVAGTAAAATWRGGRRPRCARVRSCEL</sequence>
<feature type="region of interest" description="Disordered" evidence="1">
    <location>
        <begin position="1"/>
        <end position="31"/>
    </location>
</feature>
<organism evidence="2 3">
    <name type="scientific">Dorcoceras hygrometricum</name>
    <dbReference type="NCBI Taxonomy" id="472368"/>
    <lineage>
        <taxon>Eukaryota</taxon>
        <taxon>Viridiplantae</taxon>
        <taxon>Streptophyta</taxon>
        <taxon>Embryophyta</taxon>
        <taxon>Tracheophyta</taxon>
        <taxon>Spermatophyta</taxon>
        <taxon>Magnoliopsida</taxon>
        <taxon>eudicotyledons</taxon>
        <taxon>Gunneridae</taxon>
        <taxon>Pentapetalae</taxon>
        <taxon>asterids</taxon>
        <taxon>lamiids</taxon>
        <taxon>Lamiales</taxon>
        <taxon>Gesneriaceae</taxon>
        <taxon>Didymocarpoideae</taxon>
        <taxon>Trichosporeae</taxon>
        <taxon>Loxocarpinae</taxon>
        <taxon>Dorcoceras</taxon>
    </lineage>
</organism>
<evidence type="ECO:0000313" key="2">
    <source>
        <dbReference type="EMBL" id="KZV20336.1"/>
    </source>
</evidence>
<dbReference type="EMBL" id="KV015764">
    <property type="protein sequence ID" value="KZV20336.1"/>
    <property type="molecule type" value="Genomic_DNA"/>
</dbReference>
<evidence type="ECO:0000313" key="3">
    <source>
        <dbReference type="Proteomes" id="UP000250235"/>
    </source>
</evidence>
<dbReference type="Proteomes" id="UP000250235">
    <property type="component" value="Unassembled WGS sequence"/>
</dbReference>
<protein>
    <submittedName>
        <fullName evidence="2">Uncharacterized protein</fullName>
    </submittedName>
</protein>
<accession>A0A2Z7AFB5</accession>
<feature type="region of interest" description="Disordered" evidence="1">
    <location>
        <begin position="167"/>
        <end position="190"/>
    </location>
</feature>
<name>A0A2Z7AFB5_9LAMI</name>
<keyword evidence="3" id="KW-1185">Reference proteome</keyword>
<gene>
    <name evidence="2" type="ORF">F511_31940</name>
</gene>
<reference evidence="2 3" key="1">
    <citation type="journal article" date="2015" name="Proc. Natl. Acad. Sci. U.S.A.">
        <title>The resurrection genome of Boea hygrometrica: A blueprint for survival of dehydration.</title>
        <authorList>
            <person name="Xiao L."/>
            <person name="Yang G."/>
            <person name="Zhang L."/>
            <person name="Yang X."/>
            <person name="Zhao S."/>
            <person name="Ji Z."/>
            <person name="Zhou Q."/>
            <person name="Hu M."/>
            <person name="Wang Y."/>
            <person name="Chen M."/>
            <person name="Xu Y."/>
            <person name="Jin H."/>
            <person name="Xiao X."/>
            <person name="Hu G."/>
            <person name="Bao F."/>
            <person name="Hu Y."/>
            <person name="Wan P."/>
            <person name="Li L."/>
            <person name="Deng X."/>
            <person name="Kuang T."/>
            <person name="Xiang C."/>
            <person name="Zhu J.K."/>
            <person name="Oliver M.J."/>
            <person name="He Y."/>
        </authorList>
    </citation>
    <scope>NUCLEOTIDE SEQUENCE [LARGE SCALE GENOMIC DNA]</scope>
    <source>
        <strain evidence="3">cv. XS01</strain>
    </source>
</reference>